<dbReference type="Pfam" id="PF05907">
    <property type="entry name" value="CXXC_Zn-b_euk"/>
    <property type="match status" value="1"/>
</dbReference>
<evidence type="ECO:0000313" key="4">
    <source>
        <dbReference type="EMBL" id="KAK1922486.1"/>
    </source>
</evidence>
<keyword evidence="3" id="KW-0862">Zinc</keyword>
<dbReference type="InterPro" id="IPR008584">
    <property type="entry name" value="CXXC_Zn-binding_euk"/>
</dbReference>
<gene>
    <name evidence="4" type="ORF">DB88DRAFT_495268</name>
</gene>
<dbReference type="PANTHER" id="PTHR12857:SF0">
    <property type="entry name" value="CXXC MOTIF CONTAINING ZINC BINDING PROTEIN"/>
    <property type="match status" value="1"/>
</dbReference>
<protein>
    <recommendedName>
        <fullName evidence="6">DUF866-domain-containing protein</fullName>
    </recommendedName>
</protein>
<name>A0AAD9CUX7_PAPLA</name>
<keyword evidence="5" id="KW-1185">Reference proteome</keyword>
<evidence type="ECO:0000256" key="1">
    <source>
        <dbReference type="ARBA" id="ARBA00007818"/>
    </source>
</evidence>
<dbReference type="EMBL" id="JAODAN010000008">
    <property type="protein sequence ID" value="KAK1922486.1"/>
    <property type="molecule type" value="Genomic_DNA"/>
</dbReference>
<comment type="caution">
    <text evidence="4">The sequence shown here is derived from an EMBL/GenBank/DDBJ whole genome shotgun (WGS) entry which is preliminary data.</text>
</comment>
<evidence type="ECO:0000256" key="2">
    <source>
        <dbReference type="ARBA" id="ARBA00022723"/>
    </source>
</evidence>
<organism evidence="4 5">
    <name type="scientific">Papiliotrema laurentii</name>
    <name type="common">Cryptococcus laurentii</name>
    <dbReference type="NCBI Taxonomy" id="5418"/>
    <lineage>
        <taxon>Eukaryota</taxon>
        <taxon>Fungi</taxon>
        <taxon>Dikarya</taxon>
        <taxon>Basidiomycota</taxon>
        <taxon>Agaricomycotina</taxon>
        <taxon>Tremellomycetes</taxon>
        <taxon>Tremellales</taxon>
        <taxon>Rhynchogastremaceae</taxon>
        <taxon>Papiliotrema</taxon>
    </lineage>
</organism>
<evidence type="ECO:0000313" key="5">
    <source>
        <dbReference type="Proteomes" id="UP001182556"/>
    </source>
</evidence>
<dbReference type="GO" id="GO:0008270">
    <property type="term" value="F:zinc ion binding"/>
    <property type="evidence" value="ECO:0007669"/>
    <property type="project" value="TreeGrafter"/>
</dbReference>
<accession>A0AAD9CUX7</accession>
<reference evidence="4" key="1">
    <citation type="submission" date="2023-02" db="EMBL/GenBank/DDBJ databases">
        <title>Identification and recombinant expression of a fungal hydrolase from Papiliotrema laurentii that hydrolyzes apple cutin and clears colloidal polyester polyurethane.</title>
        <authorList>
            <consortium name="DOE Joint Genome Institute"/>
            <person name="Roman V.A."/>
            <person name="Bojanowski C."/>
            <person name="Crable B.R."/>
            <person name="Wagner D.N."/>
            <person name="Hung C.S."/>
            <person name="Nadeau L.J."/>
            <person name="Schratz L."/>
            <person name="Haridas S."/>
            <person name="Pangilinan J."/>
            <person name="Lipzen A."/>
            <person name="Na H."/>
            <person name="Yan M."/>
            <person name="Ng V."/>
            <person name="Grigoriev I.V."/>
            <person name="Spatafora J.W."/>
            <person name="Barlow D."/>
            <person name="Biffinger J."/>
            <person name="Kelley-Loughnane N."/>
            <person name="Varaljay V.A."/>
            <person name="Crookes-Goodson W.J."/>
        </authorList>
    </citation>
    <scope>NUCLEOTIDE SEQUENCE</scope>
    <source>
        <strain evidence="4">5307AH</strain>
    </source>
</reference>
<evidence type="ECO:0000256" key="3">
    <source>
        <dbReference type="ARBA" id="ARBA00022833"/>
    </source>
</evidence>
<evidence type="ECO:0008006" key="6">
    <source>
        <dbReference type="Google" id="ProtNLM"/>
    </source>
</evidence>
<dbReference type="PANTHER" id="PTHR12857">
    <property type="entry name" value="CXXC MOTIF CONTAINING ZINC BINDING PROTEIN"/>
    <property type="match status" value="1"/>
</dbReference>
<proteinExistence type="inferred from homology"/>
<keyword evidence="2" id="KW-0479">Metal-binding</keyword>
<dbReference type="SUPFAM" id="SSF141678">
    <property type="entry name" value="MAL13P1.257-like"/>
    <property type="match status" value="1"/>
</dbReference>
<dbReference type="AlphaFoldDB" id="A0AAD9CUX7"/>
<sequence>MVKLRVSISIELEGVKEVRPAEDDHEYYFNVMCGSCREQHPKVVSLNMKEEHEISGSRGSAHFVWRCGNCKKEHSASFIPPSTSSKSTAPIPYSAENGQYAPFIALDCRGLEFTTFHFRGKWLATGEESGTPFEIDFEEGVEEGRWDDYDEKAEAPVAVSECKAKIERF</sequence>
<comment type="similarity">
    <text evidence="1">Belongs to the UPF0587 family.</text>
</comment>
<dbReference type="Proteomes" id="UP001182556">
    <property type="component" value="Unassembled WGS sequence"/>
</dbReference>